<dbReference type="Pfam" id="PF17599">
    <property type="entry name" value="DUF5495"/>
    <property type="match status" value="1"/>
</dbReference>
<sequence length="73" mass="8730">MTKLFPDDIANLRLLGYLVSNKEGQTYVENDKYVIEEDFEQWHLYIIHENSYEFLDAFTSVYNAVDYIKDVLE</sequence>
<protein>
    <submittedName>
        <fullName evidence="1">Uncharacterized protein</fullName>
    </submittedName>
</protein>
<evidence type="ECO:0000313" key="2">
    <source>
        <dbReference type="Proteomes" id="UP000204657"/>
    </source>
</evidence>
<dbReference type="InterPro" id="IPR020303">
    <property type="entry name" value="DUF5495"/>
</dbReference>
<accession>A0A0B6VQY5</accession>
<name>A0A0B6VQY5_9CAUD</name>
<dbReference type="KEGG" id="vg:26519196"/>
<keyword evidence="2" id="KW-1185">Reference proteome</keyword>
<dbReference type="EMBL" id="AP014714">
    <property type="protein sequence ID" value="BAQ22719.1"/>
    <property type="molecule type" value="Genomic_DNA"/>
</dbReference>
<gene>
    <name evidence="1" type="primary">55.1</name>
</gene>
<organism evidence="1 2">
    <name type="scientific">Edwardsiella phage PEi20</name>
    <dbReference type="NCBI Taxonomy" id="1608310"/>
    <lineage>
        <taxon>Viruses</taxon>
        <taxon>Duplodnaviria</taxon>
        <taxon>Heunggongvirae</taxon>
        <taxon>Uroviricota</taxon>
        <taxon>Caudoviricetes</taxon>
        <taxon>Pantevenvirales</taxon>
        <taxon>Straboviridae</taxon>
        <taxon>Tevenvirinae</taxon>
        <taxon>Kanagawavirus</taxon>
        <taxon>Kanagawavirus pei20</taxon>
    </lineage>
</organism>
<dbReference type="RefSeq" id="YP_009190227.1">
    <property type="nucleotide sequence ID" value="NC_028683.1"/>
</dbReference>
<dbReference type="Proteomes" id="UP000204657">
    <property type="component" value="Segment"/>
</dbReference>
<reference evidence="1 2" key="1">
    <citation type="submission" date="2015-02" db="EMBL/GenBank/DDBJ databases">
        <title>Complete genome sequences of Edwardsiella bacteriophages, PEi20 and PEi26.</title>
        <authorList>
            <person name="Yasuike M."/>
            <person name="Nishiki I."/>
            <person name="Iwasaki Y."/>
            <person name="Nakamura Y."/>
            <person name="Fujiwara A."/>
            <person name="Hassan E.S."/>
            <person name="Mahmoud M.M."/>
            <person name="Kawato Y."/>
            <person name="Nagai S."/>
            <person name="Kobayashi T."/>
            <person name="Ototake M."/>
            <person name="Nakai T."/>
        </authorList>
    </citation>
    <scope>NUCLEOTIDE SEQUENCE [LARGE SCALE GENOMIC DNA]</scope>
</reference>
<evidence type="ECO:0000313" key="1">
    <source>
        <dbReference type="EMBL" id="BAQ22719.1"/>
    </source>
</evidence>
<dbReference type="GeneID" id="26519196"/>
<proteinExistence type="predicted"/>